<dbReference type="Pfam" id="PF13476">
    <property type="entry name" value="AAA_23"/>
    <property type="match status" value="1"/>
</dbReference>
<dbReference type="Proteomes" id="UP000054567">
    <property type="component" value="Unassembled WGS sequence"/>
</dbReference>
<evidence type="ECO:0000256" key="15">
    <source>
        <dbReference type="SAM" id="Coils"/>
    </source>
</evidence>
<accession>A0A0J6F6Z3</accession>
<evidence type="ECO:0000256" key="4">
    <source>
        <dbReference type="ARBA" id="ARBA00009439"/>
    </source>
</evidence>
<dbReference type="AlphaFoldDB" id="A0A0J6F6Z3"/>
<dbReference type="GO" id="GO:0006302">
    <property type="term" value="P:double-strand break repair"/>
    <property type="evidence" value="ECO:0007669"/>
    <property type="project" value="InterPro"/>
</dbReference>
<evidence type="ECO:0000256" key="2">
    <source>
        <dbReference type="ARBA" id="ARBA00004123"/>
    </source>
</evidence>
<dbReference type="InterPro" id="IPR027417">
    <property type="entry name" value="P-loop_NTPase"/>
</dbReference>
<name>A0A0J6F6Z3_COCPO</name>
<feature type="coiled-coil region" evidence="15">
    <location>
        <begin position="255"/>
        <end position="415"/>
    </location>
</feature>
<comment type="catalytic activity">
    <reaction evidence="14">
        <text>ATP + H2O = ADP + phosphate + H(+)</text>
        <dbReference type="Rhea" id="RHEA:13065"/>
        <dbReference type="ChEBI" id="CHEBI:15377"/>
        <dbReference type="ChEBI" id="CHEBI:15378"/>
        <dbReference type="ChEBI" id="CHEBI:30616"/>
        <dbReference type="ChEBI" id="CHEBI:43474"/>
        <dbReference type="ChEBI" id="CHEBI:456216"/>
    </reaction>
</comment>
<keyword evidence="13" id="KW-0539">Nucleus</keyword>
<keyword evidence="10" id="KW-0862">Zinc</keyword>
<evidence type="ECO:0000256" key="10">
    <source>
        <dbReference type="ARBA" id="ARBA00022833"/>
    </source>
</evidence>
<evidence type="ECO:0000256" key="12">
    <source>
        <dbReference type="ARBA" id="ARBA00023204"/>
    </source>
</evidence>
<dbReference type="FunFam" id="3.40.50.300:FF:001195">
    <property type="entry name" value="DNA repair protein rad50"/>
    <property type="match status" value="1"/>
</dbReference>
<evidence type="ECO:0000256" key="11">
    <source>
        <dbReference type="ARBA" id="ARBA00023054"/>
    </source>
</evidence>
<evidence type="ECO:0000259" key="16">
    <source>
        <dbReference type="Pfam" id="PF13476"/>
    </source>
</evidence>
<evidence type="ECO:0000313" key="18">
    <source>
        <dbReference type="Proteomes" id="UP000054567"/>
    </source>
</evidence>
<dbReference type="Pfam" id="PF13558">
    <property type="entry name" value="SbcC_Walker_B"/>
    <property type="match status" value="1"/>
</dbReference>
<dbReference type="Gene3D" id="3.40.50.300">
    <property type="entry name" value="P-loop containing nucleotide triphosphate hydrolases"/>
    <property type="match status" value="2"/>
</dbReference>
<dbReference type="GO" id="GO:0046872">
    <property type="term" value="F:metal ion binding"/>
    <property type="evidence" value="ECO:0007669"/>
    <property type="project" value="UniProtKB-KW"/>
</dbReference>
<dbReference type="GO" id="GO:0016887">
    <property type="term" value="F:ATP hydrolysis activity"/>
    <property type="evidence" value="ECO:0007669"/>
    <property type="project" value="InterPro"/>
</dbReference>
<evidence type="ECO:0000256" key="8">
    <source>
        <dbReference type="ARBA" id="ARBA00022763"/>
    </source>
</evidence>
<dbReference type="GO" id="GO:0007004">
    <property type="term" value="P:telomere maintenance via telomerase"/>
    <property type="evidence" value="ECO:0007669"/>
    <property type="project" value="TreeGrafter"/>
</dbReference>
<evidence type="ECO:0000256" key="6">
    <source>
        <dbReference type="ARBA" id="ARBA00022454"/>
    </source>
</evidence>
<evidence type="ECO:0000256" key="5">
    <source>
        <dbReference type="ARBA" id="ARBA00017893"/>
    </source>
</evidence>
<feature type="domain" description="Rad50/SbcC-type AAA" evidence="16">
    <location>
        <begin position="79"/>
        <end position="308"/>
    </location>
</feature>
<keyword evidence="7" id="KW-0479">Metal-binding</keyword>
<keyword evidence="8" id="KW-0227">DNA damage</keyword>
<evidence type="ECO:0000256" key="14">
    <source>
        <dbReference type="ARBA" id="ARBA00049360"/>
    </source>
</evidence>
<evidence type="ECO:0000256" key="1">
    <source>
        <dbReference type="ARBA" id="ARBA00001947"/>
    </source>
</evidence>
<evidence type="ECO:0000256" key="3">
    <source>
        <dbReference type="ARBA" id="ARBA00004286"/>
    </source>
</evidence>
<dbReference type="GO" id="GO:0070192">
    <property type="term" value="P:chromosome organization involved in meiotic cell cycle"/>
    <property type="evidence" value="ECO:0007669"/>
    <property type="project" value="TreeGrafter"/>
</dbReference>
<organism evidence="17 18">
    <name type="scientific">Coccidioides posadasii RMSCC 3488</name>
    <dbReference type="NCBI Taxonomy" id="454284"/>
    <lineage>
        <taxon>Eukaryota</taxon>
        <taxon>Fungi</taxon>
        <taxon>Dikarya</taxon>
        <taxon>Ascomycota</taxon>
        <taxon>Pezizomycotina</taxon>
        <taxon>Eurotiomycetes</taxon>
        <taxon>Eurotiomycetidae</taxon>
        <taxon>Onygenales</taxon>
        <taxon>Onygenaceae</taxon>
        <taxon>Coccidioides</taxon>
    </lineage>
</organism>
<dbReference type="PANTHER" id="PTHR18867:SF12">
    <property type="entry name" value="DNA REPAIR PROTEIN RAD50"/>
    <property type="match status" value="1"/>
</dbReference>
<evidence type="ECO:0000313" key="17">
    <source>
        <dbReference type="EMBL" id="KMM65958.1"/>
    </source>
</evidence>
<comment type="similarity">
    <text evidence="4">Belongs to the SMC family. RAD50 subfamily.</text>
</comment>
<gene>
    <name evidence="17" type="ORF">CPAG_02299</name>
</gene>
<dbReference type="SUPFAM" id="SSF52540">
    <property type="entry name" value="P-loop containing nucleoside triphosphate hydrolases"/>
    <property type="match status" value="1"/>
</dbReference>
<dbReference type="InterPro" id="IPR038729">
    <property type="entry name" value="Rad50/SbcC_AAA"/>
</dbReference>
<keyword evidence="9" id="KW-0378">Hydrolase</keyword>
<dbReference type="GO" id="GO:0000722">
    <property type="term" value="P:telomere maintenance via recombination"/>
    <property type="evidence" value="ECO:0007669"/>
    <property type="project" value="TreeGrafter"/>
</dbReference>
<comment type="subcellular location">
    <subcellularLocation>
        <location evidence="3">Chromosome</location>
    </subcellularLocation>
    <subcellularLocation>
        <location evidence="2">Nucleus</location>
    </subcellularLocation>
</comment>
<keyword evidence="11 15" id="KW-0175">Coiled coil</keyword>
<comment type="cofactor">
    <cofactor evidence="1">
        <name>Zn(2+)</name>
        <dbReference type="ChEBI" id="CHEBI:29105"/>
    </cofactor>
</comment>
<reference evidence="17 18" key="1">
    <citation type="submission" date="2007-06" db="EMBL/GenBank/DDBJ databases">
        <title>The Genome Sequence of Coccidioides posadasii RMSCC_3488.</title>
        <authorList>
            <consortium name="Coccidioides Genome Resources Consortium"/>
            <consortium name="The Broad Institute Genome Sequencing Platform"/>
            <person name="Henn M.R."/>
            <person name="Sykes S."/>
            <person name="Young S."/>
            <person name="Jaffe D."/>
            <person name="Berlin A."/>
            <person name="Alvarez P."/>
            <person name="Butler J."/>
            <person name="Gnerre S."/>
            <person name="Grabherr M."/>
            <person name="Mauceli E."/>
            <person name="Brockman W."/>
            <person name="Kodira C."/>
            <person name="Alvarado L."/>
            <person name="Zeng Q."/>
            <person name="Crawford M."/>
            <person name="Antoine C."/>
            <person name="Devon K."/>
            <person name="Galgiani J."/>
            <person name="Orsborn K."/>
            <person name="Lewis M.L."/>
            <person name="Nusbaum C."/>
            <person name="Galagan J."/>
            <person name="Birren B."/>
        </authorList>
    </citation>
    <scope>NUCLEOTIDE SEQUENCE [LARGE SCALE GENOMIC DNA]</scope>
    <source>
        <strain evidence="17 18">RMSCC 3488</strain>
    </source>
</reference>
<dbReference type="VEuPathDB" id="FungiDB:CPAG_02299"/>
<evidence type="ECO:0000256" key="9">
    <source>
        <dbReference type="ARBA" id="ARBA00022801"/>
    </source>
</evidence>
<reference evidence="18" key="2">
    <citation type="journal article" date="2009" name="Genome Res.">
        <title>Comparative genomic analyses of the human fungal pathogens Coccidioides and their relatives.</title>
        <authorList>
            <person name="Sharpton T.J."/>
            <person name="Stajich J.E."/>
            <person name="Rounsley S.D."/>
            <person name="Gardner M.J."/>
            <person name="Wortman J.R."/>
            <person name="Jordar V.S."/>
            <person name="Maiti R."/>
            <person name="Kodira C.D."/>
            <person name="Neafsey D.E."/>
            <person name="Zeng Q."/>
            <person name="Hung C.-Y."/>
            <person name="McMahan C."/>
            <person name="Muszewska A."/>
            <person name="Grynberg M."/>
            <person name="Mandel M.A."/>
            <person name="Kellner E.M."/>
            <person name="Barker B.M."/>
            <person name="Galgiani J.N."/>
            <person name="Orbach M.J."/>
            <person name="Kirkland T.N."/>
            <person name="Cole G.T."/>
            <person name="Henn M.R."/>
            <person name="Birren B.W."/>
            <person name="Taylor J.W."/>
        </authorList>
    </citation>
    <scope>NUCLEOTIDE SEQUENCE [LARGE SCALE GENOMIC DNA]</scope>
    <source>
        <strain evidence="18">RMSCC 3488</strain>
    </source>
</reference>
<dbReference type="GO" id="GO:0043047">
    <property type="term" value="F:single-stranded telomeric DNA binding"/>
    <property type="evidence" value="ECO:0007669"/>
    <property type="project" value="TreeGrafter"/>
</dbReference>
<evidence type="ECO:0000256" key="7">
    <source>
        <dbReference type="ARBA" id="ARBA00022723"/>
    </source>
</evidence>
<sequence>MSHDSVIHPRLRAKATDLIYDFFVFWVIELVVTELQRCVSFAVASIPSHPLISALAKIDKLSILGFVHGLVTIQAQYRVRSFDNTRSETIQFHTPLTLIVGYNGSGKTVCGVNRDNTIIECLKYATMGELPPNSKGGAFIHDPKLCHEKEVLAQVKLAFKSTSGARMVVTRSLQLTVKKTTRQQKTLEGQLLMTKEGERTSISSRVAELDQIMPQYLGVSRAILDNVIFCHQDESLWPLSEPSVLKKKFDEIFEAQKYTKAIDNIKALRKKQNEELAKYKIMEQYAKEDKDKADRAEKRSIQLQEEIEALRAESHELSKEMKKAADLADKAWKESKREVENITKEIEQLEAEQGSLTRQLNAVSARLQDSENTKRQYSDNLRYRREMRALGEVKAEIARLEAQNAEVDRARFKEESDRRTREYNFLSATQASKMGEMKSKDNQLLQLLADWNTDYKDAAFKFKEAHIKVETTKAAVEDLGRYGGALDKAIMKYHSLKMEEINRIIEELWQKTYRGTDVDTILIRSDNENAKGNRSYNYRVVMVKQDAEMDMRGRCSAGQKVLASIIIRLALAECFGVNCGLIALDEPTTNLDRDNIRSLAESLHDIIRARQQQANFQLIVITHDEEFLRHMQCGDFSDYYYRVSRSDKQKSIIERQSIAEVL</sequence>
<dbReference type="EMBL" id="DS268109">
    <property type="protein sequence ID" value="KMM65958.1"/>
    <property type="molecule type" value="Genomic_DNA"/>
</dbReference>
<dbReference type="OrthoDB" id="18797at2759"/>
<dbReference type="GO" id="GO:0051880">
    <property type="term" value="F:G-quadruplex DNA binding"/>
    <property type="evidence" value="ECO:0007669"/>
    <property type="project" value="TreeGrafter"/>
</dbReference>
<dbReference type="PANTHER" id="PTHR18867">
    <property type="entry name" value="RAD50"/>
    <property type="match status" value="1"/>
</dbReference>
<keyword evidence="6" id="KW-0158">Chromosome</keyword>
<keyword evidence="12" id="KW-0234">DNA repair</keyword>
<reference evidence="18" key="3">
    <citation type="journal article" date="2010" name="Genome Res.">
        <title>Population genomic sequencing of Coccidioides fungi reveals recent hybridization and transposon control.</title>
        <authorList>
            <person name="Neafsey D.E."/>
            <person name="Barker B.M."/>
            <person name="Sharpton T.J."/>
            <person name="Stajich J.E."/>
            <person name="Park D.J."/>
            <person name="Whiston E."/>
            <person name="Hung C.-Y."/>
            <person name="McMahan C."/>
            <person name="White J."/>
            <person name="Sykes S."/>
            <person name="Heiman D."/>
            <person name="Young S."/>
            <person name="Zeng Q."/>
            <person name="Abouelleil A."/>
            <person name="Aftuck L."/>
            <person name="Bessette D."/>
            <person name="Brown A."/>
            <person name="FitzGerald M."/>
            <person name="Lui A."/>
            <person name="Macdonald J.P."/>
            <person name="Priest M."/>
            <person name="Orbach M.J."/>
            <person name="Galgiani J.N."/>
            <person name="Kirkland T.N."/>
            <person name="Cole G.T."/>
            <person name="Birren B.W."/>
            <person name="Henn M.R."/>
            <person name="Taylor J.W."/>
            <person name="Rounsley S.D."/>
        </authorList>
    </citation>
    <scope>NUCLEOTIDE SEQUENCE [LARGE SCALE GENOMIC DNA]</scope>
    <source>
        <strain evidence="18">RMSCC 3488</strain>
    </source>
</reference>
<dbReference type="GO" id="GO:0000794">
    <property type="term" value="C:condensed nuclear chromosome"/>
    <property type="evidence" value="ECO:0007669"/>
    <property type="project" value="TreeGrafter"/>
</dbReference>
<dbReference type="GO" id="GO:0003691">
    <property type="term" value="F:double-stranded telomeric DNA binding"/>
    <property type="evidence" value="ECO:0007669"/>
    <property type="project" value="TreeGrafter"/>
</dbReference>
<protein>
    <recommendedName>
        <fullName evidence="5">DNA repair protein RAD50</fullName>
    </recommendedName>
</protein>
<dbReference type="FunFam" id="3.40.50.300:FF:000947">
    <property type="entry name" value="DNA repair protein RAD50"/>
    <property type="match status" value="1"/>
</dbReference>
<proteinExistence type="inferred from homology"/>
<evidence type="ECO:0000256" key="13">
    <source>
        <dbReference type="ARBA" id="ARBA00023242"/>
    </source>
</evidence>
<dbReference type="GO" id="GO:0030870">
    <property type="term" value="C:Mre11 complex"/>
    <property type="evidence" value="ECO:0007669"/>
    <property type="project" value="UniProtKB-ARBA"/>
</dbReference>